<dbReference type="Proteomes" id="UP000253606">
    <property type="component" value="Chromosome"/>
</dbReference>
<reference evidence="3 4" key="1">
    <citation type="journal article" date="2018" name="Front. Microbiol.">
        <title>Hydrolytic Capabilities as a Key to Environmental Success: Chitinolytic and Cellulolytic Acidobacteria From Acidic Sub-arctic Soils and Boreal Peatlands.</title>
        <authorList>
            <person name="Belova S.E."/>
            <person name="Ravin N.V."/>
            <person name="Pankratov T.A."/>
            <person name="Rakitin A.L."/>
            <person name="Ivanova A.A."/>
            <person name="Beletsky A.V."/>
            <person name="Mardanov A.V."/>
            <person name="Sinninghe Damste J.S."/>
            <person name="Dedysh S.N."/>
        </authorList>
    </citation>
    <scope>NUCLEOTIDE SEQUENCE [LARGE SCALE GENOMIC DNA]</scope>
    <source>
        <strain evidence="3 4">SBC82</strain>
    </source>
</reference>
<feature type="transmembrane region" description="Helical" evidence="1">
    <location>
        <begin position="382"/>
        <end position="407"/>
    </location>
</feature>
<sequence>MKPPTLAPKDASERIAVLDIQRGIAILLIFLVNITNMGNSVYEHFGDARLLGWQPKDRICWWVIRLFVDGTQRGLLQFLFGAGALILLSRTQRPEGPVAVADLYFRRNFLLIFFGLFDIFGLLWFGDILYQYGAAALFLFPLRRLKSKTLLAISLAAVVVVTAQSANRYRHQVASYTASQDAQKKQSLHQPLTTQDAQAIAQRAAKLASLRTPTSALAEERSVRMGPFWNYANWCTHIWLAFVYPTLVGNVAEVLFPAILGMALYKFGVTQGERSTLFYACSAVFCYIPGLALRASDALVFIKFEGLPSKASIFSELARLLITLGHVALMNLLVRTRPGLRLLTPFKAAGRTAFSLYLIQNFLGMWILFPGFAFGLFGRFGWFGLTSIALAIMIAQLLLATLWLHFFTMGPLEWVWRSLAYNRQQPFRKHVAQFEAV</sequence>
<keyword evidence="1" id="KW-0472">Membrane</keyword>
<proteinExistence type="predicted"/>
<dbReference type="InterPro" id="IPR052529">
    <property type="entry name" value="Bact_Transport_Assoc"/>
</dbReference>
<organism evidence="3 4">
    <name type="scientific">Acidisarcina polymorpha</name>
    <dbReference type="NCBI Taxonomy" id="2211140"/>
    <lineage>
        <taxon>Bacteria</taxon>
        <taxon>Pseudomonadati</taxon>
        <taxon>Acidobacteriota</taxon>
        <taxon>Terriglobia</taxon>
        <taxon>Terriglobales</taxon>
        <taxon>Acidobacteriaceae</taxon>
        <taxon>Acidisarcina</taxon>
    </lineage>
</organism>
<dbReference type="OrthoDB" id="9807744at2"/>
<protein>
    <submittedName>
        <fullName evidence="3">Membrane protein, putative</fullName>
    </submittedName>
</protein>
<keyword evidence="4" id="KW-1185">Reference proteome</keyword>
<feature type="transmembrane region" description="Helical" evidence="1">
    <location>
        <begin position="150"/>
        <end position="166"/>
    </location>
</feature>
<dbReference type="KEGG" id="abas:ACPOL_6483"/>
<evidence type="ECO:0000259" key="2">
    <source>
        <dbReference type="Pfam" id="PF04235"/>
    </source>
</evidence>
<feature type="transmembrane region" description="Helical" evidence="1">
    <location>
        <begin position="277"/>
        <end position="293"/>
    </location>
</feature>
<keyword evidence="1" id="KW-1133">Transmembrane helix</keyword>
<dbReference type="InterPro" id="IPR007349">
    <property type="entry name" value="DUF418"/>
</dbReference>
<dbReference type="PANTHER" id="PTHR30590">
    <property type="entry name" value="INNER MEMBRANE PROTEIN"/>
    <property type="match status" value="1"/>
</dbReference>
<feature type="transmembrane region" description="Helical" evidence="1">
    <location>
        <begin position="20"/>
        <end position="42"/>
    </location>
</feature>
<dbReference type="PANTHER" id="PTHR30590:SF2">
    <property type="entry name" value="INNER MEMBRANE PROTEIN"/>
    <property type="match status" value="1"/>
</dbReference>
<dbReference type="EMBL" id="CP030840">
    <property type="protein sequence ID" value="AXC15709.1"/>
    <property type="molecule type" value="Genomic_DNA"/>
</dbReference>
<evidence type="ECO:0000256" key="1">
    <source>
        <dbReference type="SAM" id="Phobius"/>
    </source>
</evidence>
<name>A0A2Z5G9L5_9BACT</name>
<feature type="domain" description="DUF418" evidence="2">
    <location>
        <begin position="265"/>
        <end position="421"/>
    </location>
</feature>
<evidence type="ECO:0000313" key="4">
    <source>
        <dbReference type="Proteomes" id="UP000253606"/>
    </source>
</evidence>
<feature type="transmembrane region" description="Helical" evidence="1">
    <location>
        <begin position="109"/>
        <end position="130"/>
    </location>
</feature>
<feature type="transmembrane region" description="Helical" evidence="1">
    <location>
        <begin position="354"/>
        <end position="376"/>
    </location>
</feature>
<gene>
    <name evidence="3" type="ORF">ACPOL_6483</name>
</gene>
<dbReference type="Pfam" id="PF04235">
    <property type="entry name" value="DUF418"/>
    <property type="match status" value="1"/>
</dbReference>
<dbReference type="AlphaFoldDB" id="A0A2Z5G9L5"/>
<dbReference type="RefSeq" id="WP_114210330.1">
    <property type="nucleotide sequence ID" value="NZ_CP030840.1"/>
</dbReference>
<keyword evidence="1" id="KW-0812">Transmembrane</keyword>
<feature type="transmembrane region" description="Helical" evidence="1">
    <location>
        <begin position="238"/>
        <end position="265"/>
    </location>
</feature>
<accession>A0A2Z5G9L5</accession>
<evidence type="ECO:0000313" key="3">
    <source>
        <dbReference type="EMBL" id="AXC15709.1"/>
    </source>
</evidence>